<feature type="compositionally biased region" description="Basic residues" evidence="1">
    <location>
        <begin position="328"/>
        <end position="340"/>
    </location>
</feature>
<accession>A0A6J4T6I3</accession>
<feature type="region of interest" description="Disordered" evidence="1">
    <location>
        <begin position="199"/>
        <end position="374"/>
    </location>
</feature>
<dbReference type="EMBL" id="CADCVQ010000124">
    <property type="protein sequence ID" value="CAA9515315.1"/>
    <property type="molecule type" value="Genomic_DNA"/>
</dbReference>
<organism evidence="2">
    <name type="scientific">uncultured Solirubrobacteraceae bacterium</name>
    <dbReference type="NCBI Taxonomy" id="1162706"/>
    <lineage>
        <taxon>Bacteria</taxon>
        <taxon>Bacillati</taxon>
        <taxon>Actinomycetota</taxon>
        <taxon>Thermoleophilia</taxon>
        <taxon>Solirubrobacterales</taxon>
        <taxon>Solirubrobacteraceae</taxon>
        <taxon>environmental samples</taxon>
    </lineage>
</organism>
<feature type="compositionally biased region" description="Basic and acidic residues" evidence="1">
    <location>
        <begin position="250"/>
        <end position="266"/>
    </location>
</feature>
<feature type="non-terminal residue" evidence="2">
    <location>
        <position position="374"/>
    </location>
</feature>
<feature type="non-terminal residue" evidence="2">
    <location>
        <position position="1"/>
    </location>
</feature>
<feature type="compositionally biased region" description="Polar residues" evidence="1">
    <location>
        <begin position="365"/>
        <end position="374"/>
    </location>
</feature>
<name>A0A6J4T6I3_9ACTN</name>
<feature type="compositionally biased region" description="Basic residues" evidence="1">
    <location>
        <begin position="308"/>
        <end position="320"/>
    </location>
</feature>
<evidence type="ECO:0000256" key="1">
    <source>
        <dbReference type="SAM" id="MobiDB-lite"/>
    </source>
</evidence>
<dbReference type="AlphaFoldDB" id="A0A6J4T6I3"/>
<gene>
    <name evidence="2" type="ORF">AVDCRST_MAG67-3061</name>
</gene>
<feature type="compositionally biased region" description="Low complexity" evidence="1">
    <location>
        <begin position="240"/>
        <end position="249"/>
    </location>
</feature>
<feature type="region of interest" description="Disordered" evidence="1">
    <location>
        <begin position="45"/>
        <end position="69"/>
    </location>
</feature>
<feature type="compositionally biased region" description="Basic and acidic residues" evidence="1">
    <location>
        <begin position="294"/>
        <end position="307"/>
    </location>
</feature>
<reference evidence="2" key="1">
    <citation type="submission" date="2020-02" db="EMBL/GenBank/DDBJ databases">
        <authorList>
            <person name="Meier V. D."/>
        </authorList>
    </citation>
    <scope>NUCLEOTIDE SEQUENCE</scope>
    <source>
        <strain evidence="2">AVDCRST_MAG67</strain>
    </source>
</reference>
<feature type="compositionally biased region" description="Basic residues" evidence="1">
    <location>
        <begin position="201"/>
        <end position="230"/>
    </location>
</feature>
<feature type="compositionally biased region" description="Basic residues" evidence="1">
    <location>
        <begin position="347"/>
        <end position="362"/>
    </location>
</feature>
<proteinExistence type="predicted"/>
<feature type="compositionally biased region" description="Low complexity" evidence="1">
    <location>
        <begin position="158"/>
        <end position="169"/>
    </location>
</feature>
<feature type="region of interest" description="Disordered" evidence="1">
    <location>
        <begin position="126"/>
        <end position="178"/>
    </location>
</feature>
<protein>
    <submittedName>
        <fullName evidence="2">Uncharacterized protein</fullName>
    </submittedName>
</protein>
<evidence type="ECO:0000313" key="2">
    <source>
        <dbReference type="EMBL" id="CAA9515315.1"/>
    </source>
</evidence>
<sequence>DAAAARDTAAPLPAVRHGARRAAWRGAGCAAGLGDDVRADRAIARGRQRRPADPFAGLQPSARQRRREALRLRSDVSLRAALPAPGGCRDLPCRDADDEPPAERLSELQHAAGAGAGDRVNRLGRVQHGLQPHARSGAVRRRRDDRGAQPRRRRARRLLPLGRGAAAPGTAHGQRTARRVSVLHRAHERHCVARAVVGQHRAGRANPRRGAPRAPRRCPGRHRQPARGRRVPPCAERISAQAGAPAAALADDHRPDRPARPRRAADQRGGGAARRLRRGKPHLQPVGGLLPCRDTGRVDRASGDRVGRPPRRTGRAHPLRAHLGAPPRLRRAAGRRRRASRPGSPRRVARVIPPHRRRRRAQHPGTTGSLAGTV</sequence>